<dbReference type="HOGENOM" id="CLU_049301_11_3_6"/>
<name>G4QN43_GLANF</name>
<dbReference type="OrthoDB" id="9792500at2"/>
<sequence>MSNYRKILIAIDFHTEYENVIHRALKIAESKDDLNLLFVTLPSVYVQPYLYGMSTKELSDADNMKKAMKRLQQIAKKFGIPAQNVHVKLGDIAEQIKKFANEEHADLIVIGTHGRSGIKLLLGSTANAVLHGVKQDVLAVRMHDNI</sequence>
<dbReference type="PANTHER" id="PTHR46268">
    <property type="entry name" value="STRESS RESPONSE PROTEIN NHAX"/>
    <property type="match status" value="1"/>
</dbReference>
<dbReference type="PIRSF" id="PIRSF006276">
    <property type="entry name" value="UspA"/>
    <property type="match status" value="1"/>
</dbReference>
<dbReference type="EMBL" id="CP003060">
    <property type="protein sequence ID" value="AEP31462.1"/>
    <property type="molecule type" value="Genomic_DNA"/>
</dbReference>
<comment type="subcellular location">
    <subcellularLocation>
        <location evidence="2">Cytoplasm</location>
    </subcellularLocation>
</comment>
<dbReference type="CDD" id="cd00293">
    <property type="entry name" value="USP-like"/>
    <property type="match status" value="1"/>
</dbReference>
<keyword evidence="5" id="KW-1185">Reference proteome</keyword>
<evidence type="ECO:0000313" key="5">
    <source>
        <dbReference type="Proteomes" id="UP000009282"/>
    </source>
</evidence>
<reference evidence="4 5" key="1">
    <citation type="journal article" date="2011" name="J. Bacteriol.">
        <title>Complete genome sequence of seawater bacterium Glaciecola nitratireducens FR1064T.</title>
        <authorList>
            <person name="Bian F."/>
            <person name="Qin Q.L."/>
            <person name="Xie B.B."/>
            <person name="Shu Y.L."/>
            <person name="Zhang X.Y."/>
            <person name="Yu Y."/>
            <person name="Chen B."/>
            <person name="Chen X.L."/>
            <person name="Zhou B.C."/>
            <person name="Zhang Y.Z."/>
        </authorList>
    </citation>
    <scope>NUCLEOTIDE SEQUENCE [LARGE SCALE GENOMIC DNA]</scope>
    <source>
        <strain evidence="5">JCM 12485 / KCTC 12276 / FR1064</strain>
    </source>
</reference>
<dbReference type="InterPro" id="IPR014729">
    <property type="entry name" value="Rossmann-like_a/b/a_fold"/>
</dbReference>
<dbReference type="InterPro" id="IPR006015">
    <property type="entry name" value="Universal_stress_UspA"/>
</dbReference>
<dbReference type="Proteomes" id="UP000009282">
    <property type="component" value="Chromosome"/>
</dbReference>
<evidence type="ECO:0000259" key="3">
    <source>
        <dbReference type="Pfam" id="PF00582"/>
    </source>
</evidence>
<keyword evidence="2" id="KW-0963">Cytoplasm</keyword>
<evidence type="ECO:0000256" key="2">
    <source>
        <dbReference type="PIRNR" id="PIRNR006276"/>
    </source>
</evidence>
<evidence type="ECO:0000313" key="4">
    <source>
        <dbReference type="EMBL" id="AEP31462.1"/>
    </source>
</evidence>
<protein>
    <recommendedName>
        <fullName evidence="2">Universal stress protein</fullName>
    </recommendedName>
</protein>
<organism evidence="4 5">
    <name type="scientific">Glaciecola nitratireducens (strain JCM 12485 / KCTC 12276 / FR1064)</name>
    <dbReference type="NCBI Taxonomy" id="1085623"/>
    <lineage>
        <taxon>Bacteria</taxon>
        <taxon>Pseudomonadati</taxon>
        <taxon>Pseudomonadota</taxon>
        <taxon>Gammaproteobacteria</taxon>
        <taxon>Alteromonadales</taxon>
        <taxon>Alteromonadaceae</taxon>
        <taxon>Brumicola</taxon>
    </lineage>
</organism>
<dbReference type="RefSeq" id="WP_014110333.1">
    <property type="nucleotide sequence ID" value="NC_016041.1"/>
</dbReference>
<dbReference type="KEGG" id="gni:GNIT_3368"/>
<dbReference type="Gene3D" id="3.40.50.620">
    <property type="entry name" value="HUPs"/>
    <property type="match status" value="1"/>
</dbReference>
<dbReference type="GO" id="GO:0005737">
    <property type="term" value="C:cytoplasm"/>
    <property type="evidence" value="ECO:0007669"/>
    <property type="project" value="UniProtKB-SubCell"/>
</dbReference>
<dbReference type="eggNOG" id="COG0589">
    <property type="taxonomic scope" value="Bacteria"/>
</dbReference>
<comment type="similarity">
    <text evidence="1 2">Belongs to the universal stress protein A family.</text>
</comment>
<gene>
    <name evidence="4" type="primary">uspA</name>
    <name evidence="4" type="ordered locus">GNIT_3368</name>
</gene>
<dbReference type="SUPFAM" id="SSF52402">
    <property type="entry name" value="Adenine nucleotide alpha hydrolases-like"/>
    <property type="match status" value="1"/>
</dbReference>
<dbReference type="Pfam" id="PF00582">
    <property type="entry name" value="Usp"/>
    <property type="match status" value="1"/>
</dbReference>
<feature type="domain" description="UspA" evidence="3">
    <location>
        <begin position="4"/>
        <end position="141"/>
    </location>
</feature>
<proteinExistence type="inferred from homology"/>
<dbReference type="PRINTS" id="PR01438">
    <property type="entry name" value="UNVRSLSTRESS"/>
</dbReference>
<accession>G4QN43</accession>
<dbReference type="AlphaFoldDB" id="G4QN43"/>
<dbReference type="PANTHER" id="PTHR46268:SF15">
    <property type="entry name" value="UNIVERSAL STRESS PROTEIN HP_0031"/>
    <property type="match status" value="1"/>
</dbReference>
<dbReference type="STRING" id="1085623.GNIT_3368"/>
<evidence type="ECO:0000256" key="1">
    <source>
        <dbReference type="ARBA" id="ARBA00008791"/>
    </source>
</evidence>
<dbReference type="InterPro" id="IPR006016">
    <property type="entry name" value="UspA"/>
</dbReference>